<name>A0A484GG38_SOUCH</name>
<accession>A0A484GG38</accession>
<organism evidence="1 2">
    <name type="scientific">Sousa chinensis</name>
    <name type="common">Indo-pacific humpbacked dolphin</name>
    <name type="synonym">Steno chinensis</name>
    <dbReference type="NCBI Taxonomy" id="103600"/>
    <lineage>
        <taxon>Eukaryota</taxon>
        <taxon>Metazoa</taxon>
        <taxon>Chordata</taxon>
        <taxon>Craniata</taxon>
        <taxon>Vertebrata</taxon>
        <taxon>Euteleostomi</taxon>
        <taxon>Mammalia</taxon>
        <taxon>Eutheria</taxon>
        <taxon>Laurasiatheria</taxon>
        <taxon>Artiodactyla</taxon>
        <taxon>Whippomorpha</taxon>
        <taxon>Cetacea</taxon>
        <taxon>Odontoceti</taxon>
        <taxon>Delphinidae</taxon>
        <taxon>Sousa</taxon>
    </lineage>
</organism>
<protein>
    <recommendedName>
        <fullName evidence="3">C2H2-type domain-containing protein</fullName>
    </recommendedName>
</protein>
<keyword evidence="2" id="KW-1185">Reference proteome</keyword>
<reference evidence="1 2" key="1">
    <citation type="journal article" date="2018" name="Genomics">
        <title>Molecular footprints of inshore aquatic adaptation in Indo-Pacific humpback dolphin (Sousa chinensis).</title>
        <authorList>
            <person name="Ming Y."/>
            <person name="Jian J."/>
            <person name="Yu F."/>
            <person name="Yu X."/>
            <person name="Wang J."/>
            <person name="Liu W."/>
        </authorList>
    </citation>
    <scope>NUCLEOTIDE SEQUENCE [LARGE SCALE GENOMIC DNA]</scope>
    <source>
        <strain evidence="1">MY-2018</strain>
        <tissue evidence="1">Skin</tissue>
    </source>
</reference>
<dbReference type="Proteomes" id="UP000295264">
    <property type="component" value="Unassembled WGS sequence"/>
</dbReference>
<dbReference type="EMBL" id="QWLN02009271">
    <property type="protein sequence ID" value="TEA34515.1"/>
    <property type="molecule type" value="Genomic_DNA"/>
</dbReference>
<feature type="non-terminal residue" evidence="1">
    <location>
        <position position="1"/>
    </location>
</feature>
<dbReference type="AlphaFoldDB" id="A0A484GG38"/>
<comment type="caution">
    <text evidence="1">The sequence shown here is derived from an EMBL/GenBank/DDBJ whole genome shotgun (WGS) entry which is preliminary data.</text>
</comment>
<feature type="non-terminal residue" evidence="1">
    <location>
        <position position="23"/>
    </location>
</feature>
<gene>
    <name evidence="1" type="ORF">DBR06_SOUSAS26110005</name>
</gene>
<sequence length="23" mass="2535">RVCGERLLVQCSPSAHQKLHSGE</sequence>
<evidence type="ECO:0000313" key="1">
    <source>
        <dbReference type="EMBL" id="TEA34515.1"/>
    </source>
</evidence>
<proteinExistence type="predicted"/>
<evidence type="ECO:0000313" key="2">
    <source>
        <dbReference type="Proteomes" id="UP000295264"/>
    </source>
</evidence>
<evidence type="ECO:0008006" key="3">
    <source>
        <dbReference type="Google" id="ProtNLM"/>
    </source>
</evidence>